<evidence type="ECO:0000313" key="5">
    <source>
        <dbReference type="EMBL" id="EGF52419.1"/>
    </source>
</evidence>
<dbReference type="InterPro" id="IPR002104">
    <property type="entry name" value="Integrase_catalytic"/>
</dbReference>
<evidence type="ECO:0000256" key="1">
    <source>
        <dbReference type="ARBA" id="ARBA00008857"/>
    </source>
</evidence>
<dbReference type="GO" id="GO:0015074">
    <property type="term" value="P:DNA integration"/>
    <property type="evidence" value="ECO:0007669"/>
    <property type="project" value="InterPro"/>
</dbReference>
<comment type="similarity">
    <text evidence="1">Belongs to the 'phage' integrase family.</text>
</comment>
<dbReference type="EMBL" id="AFBN01000095">
    <property type="protein sequence ID" value="EGF52419.1"/>
    <property type="molecule type" value="Genomic_DNA"/>
</dbReference>
<comment type="caution">
    <text evidence="5">The sequence shown here is derived from an EMBL/GenBank/DDBJ whole genome shotgun (WGS) entry which is preliminary data.</text>
</comment>
<reference evidence="5 6" key="1">
    <citation type="submission" date="2011-02" db="EMBL/GenBank/DDBJ databases">
        <authorList>
            <person name="Weinstock G."/>
            <person name="Sodergren E."/>
            <person name="Clifton S."/>
            <person name="Fulton L."/>
            <person name="Fulton B."/>
            <person name="Courtney L."/>
            <person name="Fronick C."/>
            <person name="Harrison M."/>
            <person name="Strong C."/>
            <person name="Farmer C."/>
            <person name="Delahaunty K."/>
            <person name="Markovic C."/>
            <person name="Hall O."/>
            <person name="Minx P."/>
            <person name="Tomlinson C."/>
            <person name="Mitreva M."/>
            <person name="Hou S."/>
            <person name="Chen J."/>
            <person name="Wollam A."/>
            <person name="Pepin K.H."/>
            <person name="Johnson M."/>
            <person name="Bhonagiri V."/>
            <person name="Zhang X."/>
            <person name="Suruliraj S."/>
            <person name="Warren W."/>
            <person name="Chinwalla A."/>
            <person name="Mardis E.R."/>
            <person name="Wilson R.K."/>
        </authorList>
    </citation>
    <scope>NUCLEOTIDE SEQUENCE [LARGE SCALE GENOMIC DNA]</scope>
    <source>
        <strain evidence="5 6">YIT 12057</strain>
    </source>
</reference>
<dbReference type="InterPro" id="IPR011010">
    <property type="entry name" value="DNA_brk_join_enz"/>
</dbReference>
<dbReference type="Gene3D" id="1.10.443.10">
    <property type="entry name" value="Intergrase catalytic core"/>
    <property type="match status" value="1"/>
</dbReference>
<dbReference type="InterPro" id="IPR050090">
    <property type="entry name" value="Tyrosine_recombinase_XerCD"/>
</dbReference>
<dbReference type="Pfam" id="PF17293">
    <property type="entry name" value="Arm-DNA-bind_5"/>
    <property type="match status" value="1"/>
</dbReference>
<evidence type="ECO:0000259" key="4">
    <source>
        <dbReference type="PROSITE" id="PS51898"/>
    </source>
</evidence>
<accession>F3PW70</accession>
<dbReference type="PROSITE" id="PS51898">
    <property type="entry name" value="TYR_RECOMBINASE"/>
    <property type="match status" value="1"/>
</dbReference>
<dbReference type="Pfam" id="PF00589">
    <property type="entry name" value="Phage_integrase"/>
    <property type="match status" value="1"/>
</dbReference>
<dbReference type="CDD" id="cd01185">
    <property type="entry name" value="INTN1_C_like"/>
    <property type="match status" value="1"/>
</dbReference>
<gene>
    <name evidence="5" type="ORF">HMPREF9446_03005</name>
</gene>
<keyword evidence="2" id="KW-0238">DNA-binding</keyword>
<dbReference type="PANTHER" id="PTHR30349:SF64">
    <property type="entry name" value="PROPHAGE INTEGRASE INTD-RELATED"/>
    <property type="match status" value="1"/>
</dbReference>
<dbReference type="GO" id="GO:0003677">
    <property type="term" value="F:DNA binding"/>
    <property type="evidence" value="ECO:0007669"/>
    <property type="project" value="UniProtKB-KW"/>
</dbReference>
<keyword evidence="6" id="KW-1185">Reference proteome</keyword>
<feature type="domain" description="Tyr recombinase" evidence="4">
    <location>
        <begin position="224"/>
        <end position="399"/>
    </location>
</feature>
<organism evidence="5 6">
    <name type="scientific">Bacteroides fluxus YIT 12057</name>
    <dbReference type="NCBI Taxonomy" id="763034"/>
    <lineage>
        <taxon>Bacteria</taxon>
        <taxon>Pseudomonadati</taxon>
        <taxon>Bacteroidota</taxon>
        <taxon>Bacteroidia</taxon>
        <taxon>Bacteroidales</taxon>
        <taxon>Bacteroidaceae</taxon>
        <taxon>Bacteroides</taxon>
    </lineage>
</organism>
<dbReference type="Proteomes" id="UP000003416">
    <property type="component" value="Unassembled WGS sequence"/>
</dbReference>
<dbReference type="InterPro" id="IPR035386">
    <property type="entry name" value="Arm-DNA-bind_5"/>
</dbReference>
<evidence type="ECO:0000313" key="6">
    <source>
        <dbReference type="Proteomes" id="UP000003416"/>
    </source>
</evidence>
<dbReference type="PANTHER" id="PTHR30349">
    <property type="entry name" value="PHAGE INTEGRASE-RELATED"/>
    <property type="match status" value="1"/>
</dbReference>
<dbReference type="eggNOG" id="COG4974">
    <property type="taxonomic scope" value="Bacteria"/>
</dbReference>
<dbReference type="InterPro" id="IPR025269">
    <property type="entry name" value="SAM-like_dom"/>
</dbReference>
<protein>
    <submittedName>
        <fullName evidence="5">Site-specific recombinase, phage integrase family</fullName>
    </submittedName>
</protein>
<keyword evidence="3" id="KW-0233">DNA recombination</keyword>
<dbReference type="InterPro" id="IPR013762">
    <property type="entry name" value="Integrase-like_cat_sf"/>
</dbReference>
<sequence>MSVMKVEKFKVLLYLKKSGLDKSGKAPIMGRITVNRTMAQFSCKLSCTPGLWNPRESRLNGKSKEAVEVNAKIDKLLLAVNSAFDSLLERKTDFDATAVKEAFQGSKDTRMTLFKLFDKHIEEIRARVGIDVSHRTLPNYLYTRNRLADFVSGRFKVSDLAFCQLNEQFIREFQEFVVIEKGLGVQTVRHYLAILKKICRIAFKEGYSDKYYFEHYKLPKQKETAPRALSKEDFEKIRDIELTGCRPEHSIVRDMFLFACYAGTSYVDVVAITPDNLSRDDNGALWLKYRRGKNGQLSRVKLLPEAVALIEKYRDETRATLFPVIPYQTLKWCLTSIKIKADIKGRLSYHMGRHSFSTLMTLENGVPIETVSKMLGHADIRTTQVYARVTPKKLFEDMDKYIEATKDLKLVL</sequence>
<name>F3PW70_9BACE</name>
<dbReference type="AlphaFoldDB" id="F3PW70"/>
<dbReference type="SUPFAM" id="SSF56349">
    <property type="entry name" value="DNA breaking-rejoining enzymes"/>
    <property type="match status" value="1"/>
</dbReference>
<dbReference type="HOGENOM" id="CLU_033139_2_0_10"/>
<dbReference type="GO" id="GO:0006310">
    <property type="term" value="P:DNA recombination"/>
    <property type="evidence" value="ECO:0007669"/>
    <property type="project" value="UniProtKB-KW"/>
</dbReference>
<evidence type="ECO:0000256" key="3">
    <source>
        <dbReference type="ARBA" id="ARBA00023172"/>
    </source>
</evidence>
<dbReference type="STRING" id="763034.HMPREF9446_03005"/>
<evidence type="ECO:0000256" key="2">
    <source>
        <dbReference type="ARBA" id="ARBA00023125"/>
    </source>
</evidence>
<dbReference type="Gene3D" id="1.10.150.130">
    <property type="match status" value="1"/>
</dbReference>
<dbReference type="Pfam" id="PF13102">
    <property type="entry name" value="Phage_int_SAM_5"/>
    <property type="match status" value="1"/>
</dbReference>
<proteinExistence type="inferred from homology"/>
<dbReference type="InterPro" id="IPR010998">
    <property type="entry name" value="Integrase_recombinase_N"/>
</dbReference>